<dbReference type="OrthoDB" id="10014743at2"/>
<keyword evidence="1 2" id="KW-0732">Signal</keyword>
<dbReference type="STRING" id="1235802.C823_04205"/>
<evidence type="ECO:0000256" key="2">
    <source>
        <dbReference type="SAM" id="SignalP"/>
    </source>
</evidence>
<feature type="chain" id="PRO_5004114442" description="BIG2 domain-containing protein" evidence="2">
    <location>
        <begin position="29"/>
        <end position="847"/>
    </location>
</feature>
<accession>N1ZYK2</accession>
<dbReference type="PATRIC" id="fig|1235802.3.peg.4469"/>
<sequence>MSQKILKELALLLAVVMILTGMPMYVQAAADPAFQTTYSTFYENRANQGIYDIQVKNVQKGYILKWHITGKGKKWASFDTKKVIAKGTTATNKLTIDSNGESAYAAGERIRITVNVYTAKWKLVSKLTFAGKLQSKAKAINIDTTGVGDLKQLKSGQTYKLRAVLTPLNSTSKVYWQVKDSKGTDCSAQITEEGAWTPTQSGEYTITATARNSAKGEALCTKQIQATVGSFIENIEQTASNKFKVTFGTAPAVTLKEADFSIKSGETTVVVKKVSATEDGKTVEVTTATSFMDGKVYNVTCAGYEKEFTASAGKPAKLTITTTSAQAGKYTTIEYAFHDAKNIDVTETVKSGTFRYSANVTNGLLDQQTNKLFMTTIGSIANVTLEYTAVDGTRLTDTKTIVCVEQKAEEAADSKFTLTKSVQTPTFQDAEVREVAIGDTMYAHFAAFNKNGTAIAYDSLTYSSSDPDSLIVSAEGKLTPIKAGNVTIVVTAVQGSIPVTYSYDVTVKAGRYLATIQMKETAIAMSNADVAEYQKIIPVTAMDQYGEQLALTNATGTVTESYGRTIARYEPSLNSIVVTTQRAAAGIYNCILSLTSNGVTLKQNFTVIVSAVPTNGVLTYQVEVSHPVLDLAINENTDMSNVPKITVRLAEYCGGVFKQYVLFESAQIQKGNAKYAADMRMVITSESAITSNSKTLELNPIYIGPVGDNGGIFCRKAEKGVYAVTLKYKQQVSYMGTWKNEDKTVTANIELTDTQGIPDYSIRSLTTSTSVQTAYQMALDCIQLAKDDQIIDCTVTGSNKLGSSVLVNSGEQINISTITIRSIATIKNQQKVYVDYMIPVGRTFTNR</sequence>
<reference evidence="3 4" key="1">
    <citation type="journal article" date="2014" name="Genome Announc.">
        <title>Draft genome sequences of the altered schaedler flora, a defined bacterial community from gnotobiotic mice.</title>
        <authorList>
            <person name="Wannemuehler M.J."/>
            <person name="Overstreet A.M."/>
            <person name="Ward D.V."/>
            <person name="Phillips G.J."/>
        </authorList>
    </citation>
    <scope>NUCLEOTIDE SEQUENCE [LARGE SCALE GENOMIC DNA]</scope>
    <source>
        <strain evidence="3 4">ASF492</strain>
    </source>
</reference>
<protein>
    <recommendedName>
        <fullName evidence="5">BIG2 domain-containing protein</fullName>
    </recommendedName>
</protein>
<gene>
    <name evidence="3" type="ORF">C823_04205</name>
</gene>
<proteinExistence type="predicted"/>
<evidence type="ECO:0000256" key="1">
    <source>
        <dbReference type="ARBA" id="ARBA00022729"/>
    </source>
</evidence>
<organism evidence="3 4">
    <name type="scientific">Eubacterium plexicaudatum ASF492</name>
    <dbReference type="NCBI Taxonomy" id="1235802"/>
    <lineage>
        <taxon>Bacteria</taxon>
        <taxon>Bacillati</taxon>
        <taxon>Bacillota</taxon>
        <taxon>Clostridia</taxon>
        <taxon>Eubacteriales</taxon>
        <taxon>Eubacteriaceae</taxon>
        <taxon>Eubacterium</taxon>
    </lineage>
</organism>
<dbReference type="SUPFAM" id="SSF49373">
    <property type="entry name" value="Invasin/intimin cell-adhesion fragments"/>
    <property type="match status" value="1"/>
</dbReference>
<dbReference type="Gene3D" id="2.60.40.1080">
    <property type="match status" value="2"/>
</dbReference>
<dbReference type="Proteomes" id="UP000012589">
    <property type="component" value="Unassembled WGS sequence"/>
</dbReference>
<dbReference type="eggNOG" id="ENOG50346AI">
    <property type="taxonomic scope" value="Bacteria"/>
</dbReference>
<name>N1ZYK2_9FIRM</name>
<evidence type="ECO:0000313" key="3">
    <source>
        <dbReference type="EMBL" id="EMZ22117.1"/>
    </source>
</evidence>
<dbReference type="Gene3D" id="2.60.40.1220">
    <property type="match status" value="1"/>
</dbReference>
<keyword evidence="4" id="KW-1185">Reference proteome</keyword>
<feature type="signal peptide" evidence="2">
    <location>
        <begin position="1"/>
        <end position="28"/>
    </location>
</feature>
<dbReference type="HOGENOM" id="CLU_336420_0_0_9"/>
<evidence type="ECO:0008006" key="5">
    <source>
        <dbReference type="Google" id="ProtNLM"/>
    </source>
</evidence>
<dbReference type="InterPro" id="IPR008964">
    <property type="entry name" value="Invasin/intimin_cell_adhesion"/>
</dbReference>
<dbReference type="AlphaFoldDB" id="N1ZYK2"/>
<dbReference type="EMBL" id="AQFT01000124">
    <property type="protein sequence ID" value="EMZ22117.1"/>
    <property type="molecule type" value="Genomic_DNA"/>
</dbReference>
<comment type="caution">
    <text evidence="3">The sequence shown here is derived from an EMBL/GenBank/DDBJ whole genome shotgun (WGS) entry which is preliminary data.</text>
</comment>
<dbReference type="InterPro" id="IPR014755">
    <property type="entry name" value="Cu-Rt/internalin_Ig-like"/>
</dbReference>
<evidence type="ECO:0000313" key="4">
    <source>
        <dbReference type="Proteomes" id="UP000012589"/>
    </source>
</evidence>